<reference evidence="2 3" key="1">
    <citation type="journal article" date="2015" name="Fungal Genet. Biol.">
        <title>Evolution of novel wood decay mechanisms in Agaricales revealed by the genome sequences of Fistulina hepatica and Cylindrobasidium torrendii.</title>
        <authorList>
            <person name="Floudas D."/>
            <person name="Held B.W."/>
            <person name="Riley R."/>
            <person name="Nagy L.G."/>
            <person name="Koehler G."/>
            <person name="Ransdell A.S."/>
            <person name="Younus H."/>
            <person name="Chow J."/>
            <person name="Chiniquy J."/>
            <person name="Lipzen A."/>
            <person name="Tritt A."/>
            <person name="Sun H."/>
            <person name="Haridas S."/>
            <person name="LaButti K."/>
            <person name="Ohm R.A."/>
            <person name="Kues U."/>
            <person name="Blanchette R.A."/>
            <person name="Grigoriev I.V."/>
            <person name="Minto R.E."/>
            <person name="Hibbett D.S."/>
        </authorList>
    </citation>
    <scope>NUCLEOTIDE SEQUENCE [LARGE SCALE GENOMIC DNA]</scope>
    <source>
        <strain evidence="2 3">FP15055 ss-10</strain>
    </source>
</reference>
<dbReference type="SUPFAM" id="SSF50494">
    <property type="entry name" value="Trypsin-like serine proteases"/>
    <property type="match status" value="1"/>
</dbReference>
<sequence length="643" mass="69536">MVFLDSAYSSSFSSGLQATGTNSLPFRAANASVTSNANASSFTTDAPPKQPRPQSLSAAAPPTSARPQAEDRAAVPFLDASFHSSTLRSIPRRCVPFFNPSVFDIPFPLSFRVFPPRDAMVLCQDAFFRNGLDPKSDISSGERGVTVAKEREDGEREGRTKFGWTEKRNGIIQSIARYELKAGNGDGFLIRGDLVDMSMSPAMFSTLPSPYPSEAEREFYYSGISPSPLRLVYRTSASARPFFPEVQRRLEYAGGTRVGGGAGGVDVHRSRPTTETRTRTEKNQGWFCGSALGPESSPPPPPRSSPPTSSASCAKQAWRMWTSSSASPCFDGWEEGGADEDGAVRSPSTTALGMGIAPVDKPDREGTIGLYFEVGGRLMGLTCRHVLLDDEEEAGKDVQILGTAAFERLLETISRTKETLHAGDEDDVSDAKKHLKKSYKLLEESNEAIDALEIFYAAVEKDWTSPENRVIGNIHYAPPILRAPLDTSKFDKAFKGSFVDLARPQTPISHTHRTVFELPLRRIVPSSSSSAPFIVLKNGSASGLTFGRSSSLTSFVRDPQTGAAVTLWPVFNDLPVRGGNRDCPAFAAPGDSGTAVVDAQGRVLGMLVGSAASDEENVDVSYVLPMESVWEDVRRVFPDATLC</sequence>
<feature type="compositionally biased region" description="Basic and acidic residues" evidence="1">
    <location>
        <begin position="148"/>
        <end position="158"/>
    </location>
</feature>
<protein>
    <submittedName>
        <fullName evidence="2">Uncharacterized protein</fullName>
    </submittedName>
</protein>
<dbReference type="Proteomes" id="UP000054007">
    <property type="component" value="Unassembled WGS sequence"/>
</dbReference>
<evidence type="ECO:0000313" key="2">
    <source>
        <dbReference type="EMBL" id="KIY68358.1"/>
    </source>
</evidence>
<gene>
    <name evidence="2" type="ORF">CYLTODRAFT_443396</name>
</gene>
<dbReference type="OrthoDB" id="5424209at2759"/>
<dbReference type="AlphaFoldDB" id="A0A0D7BCY6"/>
<feature type="compositionally biased region" description="Low complexity" evidence="1">
    <location>
        <begin position="37"/>
        <end position="46"/>
    </location>
</feature>
<evidence type="ECO:0000256" key="1">
    <source>
        <dbReference type="SAM" id="MobiDB-lite"/>
    </source>
</evidence>
<dbReference type="Gene3D" id="2.40.10.10">
    <property type="entry name" value="Trypsin-like serine proteases"/>
    <property type="match status" value="1"/>
</dbReference>
<proteinExistence type="predicted"/>
<dbReference type="EMBL" id="KN880504">
    <property type="protein sequence ID" value="KIY68358.1"/>
    <property type="molecule type" value="Genomic_DNA"/>
</dbReference>
<feature type="region of interest" description="Disordered" evidence="1">
    <location>
        <begin position="255"/>
        <end position="316"/>
    </location>
</feature>
<feature type="region of interest" description="Disordered" evidence="1">
    <location>
        <begin position="37"/>
        <end position="71"/>
    </location>
</feature>
<dbReference type="InterPro" id="IPR043504">
    <property type="entry name" value="Peptidase_S1_PA_chymotrypsin"/>
</dbReference>
<evidence type="ECO:0000313" key="3">
    <source>
        <dbReference type="Proteomes" id="UP000054007"/>
    </source>
</evidence>
<feature type="region of interest" description="Disordered" evidence="1">
    <location>
        <begin position="138"/>
        <end position="158"/>
    </location>
</feature>
<keyword evidence="3" id="KW-1185">Reference proteome</keyword>
<name>A0A0D7BCY6_9AGAR</name>
<dbReference type="InterPro" id="IPR009003">
    <property type="entry name" value="Peptidase_S1_PA"/>
</dbReference>
<accession>A0A0D7BCY6</accession>
<feature type="compositionally biased region" description="Basic and acidic residues" evidence="1">
    <location>
        <begin position="266"/>
        <end position="282"/>
    </location>
</feature>
<feature type="compositionally biased region" description="Pro residues" evidence="1">
    <location>
        <begin position="296"/>
        <end position="305"/>
    </location>
</feature>
<organism evidence="2 3">
    <name type="scientific">Cylindrobasidium torrendii FP15055 ss-10</name>
    <dbReference type="NCBI Taxonomy" id="1314674"/>
    <lineage>
        <taxon>Eukaryota</taxon>
        <taxon>Fungi</taxon>
        <taxon>Dikarya</taxon>
        <taxon>Basidiomycota</taxon>
        <taxon>Agaricomycotina</taxon>
        <taxon>Agaricomycetes</taxon>
        <taxon>Agaricomycetidae</taxon>
        <taxon>Agaricales</taxon>
        <taxon>Marasmiineae</taxon>
        <taxon>Physalacriaceae</taxon>
        <taxon>Cylindrobasidium</taxon>
    </lineage>
</organism>